<sequence>MPRLAGAARLASIKPSGQEPWQLGYTTLPGDQAPGRIYQVARSALAAGTATTTVVYRVPVSGAGAPYDLSNGQTARWAQFEAPTDAAAIFPPTQVPDGNPATGTWPSSYERATVTYLDANARQVNLAEPGGHLSVTWYDHWGNTVRTLTAGNRARALNASSSDDAAAEALFARNHSTLNIHTADGQRLITTLEPEHEVMLPTGETTRGRKAITYTYDEGAPAAEEPYNLITRQKIAVRVWDSNGVESETDVRTTSIVYDWGLRQPIEATADPGALAHTTRTIFDPATELITSTTDPAGGTSTTTPATQKTIYYRAGSGSGYSECDSKPEWANLPCRTQPGGQPPTPTGPELPVTVNTYDILGQPRVVSSPGFDGELVSWFSGVW</sequence>
<accession>A0A1C4YLG7</accession>
<evidence type="ECO:0008006" key="3">
    <source>
        <dbReference type="Google" id="ProtNLM"/>
    </source>
</evidence>
<evidence type="ECO:0000313" key="2">
    <source>
        <dbReference type="Proteomes" id="UP000198551"/>
    </source>
</evidence>
<protein>
    <recommendedName>
        <fullName evidence="3">YD repeat-containing protein</fullName>
    </recommendedName>
</protein>
<organism evidence="1 2">
    <name type="scientific">Micromonospora marina</name>
    <dbReference type="NCBI Taxonomy" id="307120"/>
    <lineage>
        <taxon>Bacteria</taxon>
        <taxon>Bacillati</taxon>
        <taxon>Actinomycetota</taxon>
        <taxon>Actinomycetes</taxon>
        <taxon>Micromonosporales</taxon>
        <taxon>Micromonosporaceae</taxon>
        <taxon>Micromonospora</taxon>
    </lineage>
</organism>
<keyword evidence="2" id="KW-1185">Reference proteome</keyword>
<dbReference type="RefSeq" id="WP_208600351.1">
    <property type="nucleotide sequence ID" value="NZ_FMCV01000011.1"/>
</dbReference>
<evidence type="ECO:0000313" key="1">
    <source>
        <dbReference type="EMBL" id="SCF21579.1"/>
    </source>
</evidence>
<reference evidence="2" key="1">
    <citation type="submission" date="2016-06" db="EMBL/GenBank/DDBJ databases">
        <authorList>
            <person name="Varghese N."/>
        </authorList>
    </citation>
    <scope>NUCLEOTIDE SEQUENCE [LARGE SCALE GENOMIC DNA]</scope>
    <source>
        <strain evidence="2">DSM 45555</strain>
    </source>
</reference>
<name>A0A1C4YLG7_9ACTN</name>
<proteinExistence type="predicted"/>
<dbReference type="EMBL" id="FMCV01000011">
    <property type="protein sequence ID" value="SCF21579.1"/>
    <property type="molecule type" value="Genomic_DNA"/>
</dbReference>
<dbReference type="AlphaFoldDB" id="A0A1C4YLG7"/>
<dbReference type="Proteomes" id="UP000198551">
    <property type="component" value="Unassembled WGS sequence"/>
</dbReference>
<gene>
    <name evidence="1" type="ORF">GA0070215_111179</name>
</gene>